<keyword evidence="1" id="KW-0175">Coiled coil</keyword>
<comment type="caution">
    <text evidence="4">The sequence shown here is derived from an EMBL/GenBank/DDBJ whole genome shotgun (WGS) entry which is preliminary data.</text>
</comment>
<evidence type="ECO:0000313" key="4">
    <source>
        <dbReference type="EMBL" id="OIG74676.1"/>
    </source>
</evidence>
<feature type="transmembrane region" description="Helical" evidence="3">
    <location>
        <begin position="779"/>
        <end position="804"/>
    </location>
</feature>
<keyword evidence="3" id="KW-1133">Transmembrane helix</keyword>
<accession>A0A1S2G1G3</accession>
<evidence type="ECO:0000313" key="5">
    <source>
        <dbReference type="Proteomes" id="UP000179937"/>
    </source>
</evidence>
<proteinExistence type="predicted"/>
<reference evidence="4 5" key="1">
    <citation type="submission" date="2016-05" db="EMBL/GenBank/DDBJ databases">
        <title>The evolution of Acinetobacter baumannii in vivo.</title>
        <authorList>
            <person name="Hua X."/>
            <person name="Yu Y."/>
        </authorList>
    </citation>
    <scope>NUCLEOTIDE SEQUENCE [LARGE SCALE GENOMIC DNA]</scope>
    <source>
        <strain evidence="4 5">XH647</strain>
    </source>
</reference>
<dbReference type="Gene3D" id="1.20.120.20">
    <property type="entry name" value="Apolipoprotein"/>
    <property type="match status" value="1"/>
</dbReference>
<dbReference type="EMBL" id="LYKI01000004">
    <property type="protein sequence ID" value="OIG74676.1"/>
    <property type="molecule type" value="Genomic_DNA"/>
</dbReference>
<feature type="transmembrane region" description="Helical" evidence="3">
    <location>
        <begin position="740"/>
        <end position="759"/>
    </location>
</feature>
<feature type="compositionally biased region" description="Polar residues" evidence="2">
    <location>
        <begin position="216"/>
        <end position="225"/>
    </location>
</feature>
<dbReference type="Proteomes" id="UP000179937">
    <property type="component" value="Unassembled WGS sequence"/>
</dbReference>
<name>A0A1S2G1G3_ACIBA</name>
<feature type="transmembrane region" description="Helical" evidence="3">
    <location>
        <begin position="706"/>
        <end position="728"/>
    </location>
</feature>
<feature type="coiled-coil region" evidence="1">
    <location>
        <begin position="27"/>
        <end position="124"/>
    </location>
</feature>
<evidence type="ECO:0000256" key="2">
    <source>
        <dbReference type="SAM" id="MobiDB-lite"/>
    </source>
</evidence>
<evidence type="ECO:0000256" key="1">
    <source>
        <dbReference type="SAM" id="Coils"/>
    </source>
</evidence>
<gene>
    <name evidence="4" type="ORF">A7M90_13110</name>
</gene>
<keyword evidence="3" id="KW-0812">Transmembrane</keyword>
<feature type="region of interest" description="Disordered" evidence="2">
    <location>
        <begin position="210"/>
        <end position="249"/>
    </location>
</feature>
<dbReference type="RefSeq" id="WP_071211539.1">
    <property type="nucleotide sequence ID" value="NZ_CP077835.1"/>
</dbReference>
<protein>
    <submittedName>
        <fullName evidence="4">Phage tail protein</fullName>
    </submittedName>
</protein>
<keyword evidence="3" id="KW-0472">Membrane</keyword>
<dbReference type="PANTHER" id="PTHR37813:SF1">
    <property type="entry name" value="FELS-2 PROPHAGE PROTEIN"/>
    <property type="match status" value="1"/>
</dbReference>
<feature type="compositionally biased region" description="Polar residues" evidence="2">
    <location>
        <begin position="234"/>
        <end position="247"/>
    </location>
</feature>
<organism evidence="4 5">
    <name type="scientific">Acinetobacter baumannii</name>
    <dbReference type="NCBI Taxonomy" id="470"/>
    <lineage>
        <taxon>Bacteria</taxon>
        <taxon>Pseudomonadati</taxon>
        <taxon>Pseudomonadota</taxon>
        <taxon>Gammaproteobacteria</taxon>
        <taxon>Moraxellales</taxon>
        <taxon>Moraxellaceae</taxon>
        <taxon>Acinetobacter</taxon>
        <taxon>Acinetobacter calcoaceticus/baumannii complex</taxon>
    </lineage>
</organism>
<dbReference type="PANTHER" id="PTHR37813">
    <property type="entry name" value="FELS-2 PROPHAGE PROTEIN"/>
    <property type="match status" value="1"/>
</dbReference>
<sequence length="1306" mass="145669">MKQLKLEVIFGSQDKLSPALKILSGNSNAAARALKQTKDQVKNLESQLAKIDSYEKQKLIVQQSSIALKNMQDQVKHLKAEIAQNPANNLAKSLEQTQQQLKATEAAKKQLDQQLKRIDAFRQQKQAALDTTKSYQAVQVRIADLKRQMDAQPSKKLTQEFNRASREAEQLKNRINEQAIALQRSRNDLNQYGISTRNLSNEHIRVRREIEHSNRTIDQQKQSLRQLKEEHKQSQSSLRGLTQQLTNSEREVGKLTAEYDKQKLHLKNLSRELDLSGVSVNQLATHQGKLKDRLSSTNSQLDKQQRQMSQLTRMQQNYQKVQQHSRTAMIYGVGTTAAGTAAMYQLRKPIEENKRVEIEENRIASLGLGEKATKEATAYAKAMKTFGTSTFDNLQLMRDGITAFADVHHAEMVAPTLSKMKFANEAMYGHEQGSENERKFMDMLKVIELRNGLRSEKAFQEQANIIQQVITATGGRVQAGEWLNAIKTGGVAVKGLSNEAFYYKMEPIVQELGGHRFGTSAMSAYQNIYQGRTTKRAANNLLELGLIADQSKVTHDKAGQVSFLNPGALKGAELFKRDQFAWMEQVLLPTLAEKGITSRDQIHDTIGSIFTNRNASNLFTTMYDQREQIHKNAKLNAGADNIDQLNSKAMNTTSGKELEARAKLNDAYLNFGQNILPIYTSAIEVATEALKGFNTWMQQNPTLAKLLGAGLLVIATSLVAIGGALVVFSPLILSMLSLRLLMTTVGAKGSSLGFVFRMLSGPVGILQKGFTFLGRSILWLSRLFIANPILLAVTAIAGAAYLIYQNWGAITGFFSGVWSSVKQIFSDGWNAIKSVIQSVDSIFANNPILTFIFPFIGIPRLIIANWSSISSFFSGLWNGIVSGANNLWTNITQIFSPIGTWFLNQWNSVKTNTAQAWTAIKTAVSNAWSSLVSTIQTNPILQKIMSGWQSILTYLQSLKDQMLGIGRNIIDGLISGIKSGFNGLKSLWAQINNYMPDFMRKKMDIHSPSRVMRGIGRFIVAGLEVGLGQQHGSLQKTYKRIVDTFTAPTPVTFTPGANPPDQQQTLWQRVVYAKLPEIMDQNQNIQQVLQPAEIPTIADQTQGIWQKLFKVKVPKILGMNQTISQVLQPATIPAIPDQQQNILQSLHPAIIPDLPDQKQSILQKVVALAKPIIEDAPIFKLFGQIKNEWNRLWAGLDNIADKFPERLKMLLDVQPAEQPTLAMPSFTPPQLPPVMVKPLRAGVSASAGEQASKPHQIKVEGDSIAIYVTAQPGQSTNDIAAQIRRELESYQREKEMRIRDQFWDNQ</sequence>
<evidence type="ECO:0000256" key="3">
    <source>
        <dbReference type="SAM" id="Phobius"/>
    </source>
</evidence>